<reference evidence="2 3" key="1">
    <citation type="submission" date="2024-08" db="EMBL/GenBank/DDBJ databases">
        <title>The draft genome of Apodemus speciosus.</title>
        <authorList>
            <person name="Nabeshima K."/>
            <person name="Suzuki S."/>
            <person name="Onuma M."/>
        </authorList>
    </citation>
    <scope>NUCLEOTIDE SEQUENCE [LARGE SCALE GENOMIC DNA]</scope>
    <source>
        <strain evidence="2">IB14-021</strain>
    </source>
</reference>
<organism evidence="2 3">
    <name type="scientific">Apodemus speciosus</name>
    <name type="common">Large Japanese field mouse</name>
    <dbReference type="NCBI Taxonomy" id="105296"/>
    <lineage>
        <taxon>Eukaryota</taxon>
        <taxon>Metazoa</taxon>
        <taxon>Chordata</taxon>
        <taxon>Craniata</taxon>
        <taxon>Vertebrata</taxon>
        <taxon>Euteleostomi</taxon>
        <taxon>Mammalia</taxon>
        <taxon>Eutheria</taxon>
        <taxon>Euarchontoglires</taxon>
        <taxon>Glires</taxon>
        <taxon>Rodentia</taxon>
        <taxon>Myomorpha</taxon>
        <taxon>Muroidea</taxon>
        <taxon>Muridae</taxon>
        <taxon>Murinae</taxon>
        <taxon>Apodemus</taxon>
    </lineage>
</organism>
<evidence type="ECO:0000313" key="2">
    <source>
        <dbReference type="EMBL" id="GAB1294532.1"/>
    </source>
</evidence>
<feature type="region of interest" description="Disordered" evidence="1">
    <location>
        <begin position="22"/>
        <end position="57"/>
    </location>
</feature>
<accession>A0ABQ0F5N7</accession>
<gene>
    <name evidence="2" type="ORF">APTSU1_000976500</name>
</gene>
<protein>
    <submittedName>
        <fullName evidence="2">Sodium/hydrogen exchanger 9</fullName>
    </submittedName>
</protein>
<feature type="compositionally biased region" description="Low complexity" evidence="1">
    <location>
        <begin position="23"/>
        <end position="37"/>
    </location>
</feature>
<evidence type="ECO:0000256" key="1">
    <source>
        <dbReference type="SAM" id="MobiDB-lite"/>
    </source>
</evidence>
<evidence type="ECO:0000313" key="3">
    <source>
        <dbReference type="Proteomes" id="UP001623349"/>
    </source>
</evidence>
<dbReference type="Proteomes" id="UP001623349">
    <property type="component" value="Unassembled WGS sequence"/>
</dbReference>
<dbReference type="EMBL" id="BAAFST010000009">
    <property type="protein sequence ID" value="GAB1294532.1"/>
    <property type="molecule type" value="Genomic_DNA"/>
</dbReference>
<proteinExistence type="predicted"/>
<comment type="caution">
    <text evidence="2">The sequence shown here is derived from an EMBL/GenBank/DDBJ whole genome shotgun (WGS) entry which is preliminary data.</text>
</comment>
<name>A0ABQ0F5N7_APOSI</name>
<sequence length="76" mass="8464">MEQLKEDDVECIVNQDELAMNYQEQSPSSSSPTTELSLDQKPSGQTPGKENIYEGDLGLGGYELKLEQTRAQPQMD</sequence>
<keyword evidence="3" id="KW-1185">Reference proteome</keyword>